<protein>
    <submittedName>
        <fullName evidence="2">Uncharacterized protein</fullName>
    </submittedName>
</protein>
<keyword evidence="3" id="KW-1185">Reference proteome</keyword>
<dbReference type="Proteomes" id="UP000008022">
    <property type="component" value="Unassembled WGS sequence"/>
</dbReference>
<reference evidence="3" key="1">
    <citation type="submission" date="2013-06" db="EMBL/GenBank/DDBJ databases">
        <authorList>
            <person name="Zhao Q."/>
        </authorList>
    </citation>
    <scope>NUCLEOTIDE SEQUENCE</scope>
    <source>
        <strain evidence="3">cv. W1943</strain>
    </source>
</reference>
<organism evidence="2 3">
    <name type="scientific">Oryza rufipogon</name>
    <name type="common">Brownbeard rice</name>
    <name type="synonym">Asian wild rice</name>
    <dbReference type="NCBI Taxonomy" id="4529"/>
    <lineage>
        <taxon>Eukaryota</taxon>
        <taxon>Viridiplantae</taxon>
        <taxon>Streptophyta</taxon>
        <taxon>Embryophyta</taxon>
        <taxon>Tracheophyta</taxon>
        <taxon>Spermatophyta</taxon>
        <taxon>Magnoliopsida</taxon>
        <taxon>Liliopsida</taxon>
        <taxon>Poales</taxon>
        <taxon>Poaceae</taxon>
        <taxon>BOP clade</taxon>
        <taxon>Oryzoideae</taxon>
        <taxon>Oryzeae</taxon>
        <taxon>Oryzinae</taxon>
        <taxon>Oryza</taxon>
    </lineage>
</organism>
<feature type="region of interest" description="Disordered" evidence="1">
    <location>
        <begin position="1"/>
        <end position="25"/>
    </location>
</feature>
<evidence type="ECO:0000313" key="2">
    <source>
        <dbReference type="EnsemblPlants" id="ORUFI10G15030.3"/>
    </source>
</evidence>
<dbReference type="AlphaFoldDB" id="A0A0E0R0R6"/>
<reference evidence="2" key="2">
    <citation type="submission" date="2015-06" db="UniProtKB">
        <authorList>
            <consortium name="EnsemblPlants"/>
        </authorList>
    </citation>
    <scope>IDENTIFICATION</scope>
</reference>
<name>A0A0E0R0R6_ORYRU</name>
<evidence type="ECO:0000256" key="1">
    <source>
        <dbReference type="SAM" id="MobiDB-lite"/>
    </source>
</evidence>
<dbReference type="Gramene" id="ORUFI10G15030.3">
    <property type="protein sequence ID" value="ORUFI10G15030.3"/>
    <property type="gene ID" value="ORUFI10G15030"/>
</dbReference>
<proteinExistence type="predicted"/>
<sequence length="58" mass="5916">MLATHETKIIEGPCGPTRHPHSSLLSLSPLSPPFFQQHAAAGGLVAGGGSVRRRAGAS</sequence>
<evidence type="ECO:0000313" key="3">
    <source>
        <dbReference type="Proteomes" id="UP000008022"/>
    </source>
</evidence>
<dbReference type="EnsemblPlants" id="ORUFI10G15030.3">
    <property type="protein sequence ID" value="ORUFI10G15030.3"/>
    <property type="gene ID" value="ORUFI10G15030"/>
</dbReference>
<dbReference type="HOGENOM" id="CLU_2982428_0_0_1"/>
<accession>A0A0E0R0R6</accession>